<sequence length="252" mass="26822">MLTARLTFAAALSCTLPAWADDLPPVTPYRPSVASPAQLPAPGQLEFEIGGLSEKDDGDRRGSLPYLFKLAFSNEWGVLLGGDAYVSAHDDSGRHDGFGDTTITLKRAFLVDDTTGYGVELTAKAPTAKDTVGSGKSDWTLNGIYSKDLGALHMDLNLNTTRLGAIDPGTGRTEWGWASSFSTQFAEKWTATGEVSGTHQSGTRNTALALAALTYSPTPRLAIDFGVAKGLNNASQDWSVFTGIVMPLANFW</sequence>
<feature type="signal peptide" evidence="1">
    <location>
        <begin position="1"/>
        <end position="20"/>
    </location>
</feature>
<accession>A0A8J3AUJ9</accession>
<organism evidence="2 3">
    <name type="scientific">Oxalicibacterium solurbis</name>
    <dbReference type="NCBI Taxonomy" id="69280"/>
    <lineage>
        <taxon>Bacteria</taxon>
        <taxon>Pseudomonadati</taxon>
        <taxon>Pseudomonadota</taxon>
        <taxon>Betaproteobacteria</taxon>
        <taxon>Burkholderiales</taxon>
        <taxon>Oxalobacteraceae</taxon>
        <taxon>Oxalicibacterium</taxon>
    </lineage>
</organism>
<name>A0A8J3AUJ9_9BURK</name>
<keyword evidence="3" id="KW-1185">Reference proteome</keyword>
<proteinExistence type="predicted"/>
<feature type="chain" id="PRO_5035260775" description="Transporter" evidence="1">
    <location>
        <begin position="21"/>
        <end position="252"/>
    </location>
</feature>
<evidence type="ECO:0000313" key="3">
    <source>
        <dbReference type="Proteomes" id="UP000627205"/>
    </source>
</evidence>
<dbReference type="SUPFAM" id="SSF56935">
    <property type="entry name" value="Porins"/>
    <property type="match status" value="1"/>
</dbReference>
<dbReference type="InterPro" id="IPR025737">
    <property type="entry name" value="FApF"/>
</dbReference>
<gene>
    <name evidence="2" type="ORF">GCM10011430_11080</name>
</gene>
<evidence type="ECO:0008006" key="4">
    <source>
        <dbReference type="Google" id="ProtNLM"/>
    </source>
</evidence>
<reference evidence="2" key="2">
    <citation type="submission" date="2020-09" db="EMBL/GenBank/DDBJ databases">
        <authorList>
            <person name="Sun Q."/>
            <person name="Sedlacek I."/>
        </authorList>
    </citation>
    <scope>NUCLEOTIDE SEQUENCE</scope>
    <source>
        <strain evidence="2">CCM 7664</strain>
    </source>
</reference>
<dbReference type="AlphaFoldDB" id="A0A8J3AUJ9"/>
<protein>
    <recommendedName>
        <fullName evidence="4">Transporter</fullName>
    </recommendedName>
</protein>
<dbReference type="RefSeq" id="WP_188420045.1">
    <property type="nucleotide sequence ID" value="NZ_BMDP01000002.1"/>
</dbReference>
<dbReference type="Pfam" id="PF13557">
    <property type="entry name" value="Phenol_MetA_deg"/>
    <property type="match status" value="1"/>
</dbReference>
<keyword evidence="1" id="KW-0732">Signal</keyword>
<reference evidence="2" key="1">
    <citation type="journal article" date="2014" name="Int. J. Syst. Evol. Microbiol.">
        <title>Complete genome sequence of Corynebacterium casei LMG S-19264T (=DSM 44701T), isolated from a smear-ripened cheese.</title>
        <authorList>
            <consortium name="US DOE Joint Genome Institute (JGI-PGF)"/>
            <person name="Walter F."/>
            <person name="Albersmeier A."/>
            <person name="Kalinowski J."/>
            <person name="Ruckert C."/>
        </authorList>
    </citation>
    <scope>NUCLEOTIDE SEQUENCE</scope>
    <source>
        <strain evidence="2">CCM 7664</strain>
    </source>
</reference>
<dbReference type="EMBL" id="BMDP01000002">
    <property type="protein sequence ID" value="GGI53934.1"/>
    <property type="molecule type" value="Genomic_DNA"/>
</dbReference>
<comment type="caution">
    <text evidence="2">The sequence shown here is derived from an EMBL/GenBank/DDBJ whole genome shotgun (WGS) entry which is preliminary data.</text>
</comment>
<evidence type="ECO:0000313" key="2">
    <source>
        <dbReference type="EMBL" id="GGI53934.1"/>
    </source>
</evidence>
<evidence type="ECO:0000256" key="1">
    <source>
        <dbReference type="SAM" id="SignalP"/>
    </source>
</evidence>
<dbReference type="Proteomes" id="UP000627205">
    <property type="component" value="Unassembled WGS sequence"/>
</dbReference>